<dbReference type="InterPro" id="IPR051533">
    <property type="entry name" value="WaaL-like"/>
</dbReference>
<accession>A0A1H3GGK6</accession>
<keyword evidence="4 5" id="KW-0472">Membrane</keyword>
<feature type="transmembrane region" description="Helical" evidence="5">
    <location>
        <begin position="194"/>
        <end position="209"/>
    </location>
</feature>
<feature type="domain" description="O-antigen ligase-related" evidence="6">
    <location>
        <begin position="198"/>
        <end position="340"/>
    </location>
</feature>
<evidence type="ECO:0000259" key="6">
    <source>
        <dbReference type="Pfam" id="PF04932"/>
    </source>
</evidence>
<dbReference type="AlphaFoldDB" id="A0A1H3GGK6"/>
<keyword evidence="3 5" id="KW-1133">Transmembrane helix</keyword>
<dbReference type="GO" id="GO:0016020">
    <property type="term" value="C:membrane"/>
    <property type="evidence" value="ECO:0007669"/>
    <property type="project" value="UniProtKB-SubCell"/>
</dbReference>
<dbReference type="InterPro" id="IPR007016">
    <property type="entry name" value="O-antigen_ligase-rel_domated"/>
</dbReference>
<evidence type="ECO:0000256" key="4">
    <source>
        <dbReference type="ARBA" id="ARBA00023136"/>
    </source>
</evidence>
<feature type="transmembrane region" description="Helical" evidence="5">
    <location>
        <begin position="364"/>
        <end position="385"/>
    </location>
</feature>
<feature type="transmembrane region" description="Helical" evidence="5">
    <location>
        <begin position="169"/>
        <end position="189"/>
    </location>
</feature>
<dbReference type="GO" id="GO:0016874">
    <property type="term" value="F:ligase activity"/>
    <property type="evidence" value="ECO:0007669"/>
    <property type="project" value="UniProtKB-KW"/>
</dbReference>
<evidence type="ECO:0000313" key="8">
    <source>
        <dbReference type="Proteomes" id="UP000199652"/>
    </source>
</evidence>
<feature type="transmembrane region" description="Helical" evidence="5">
    <location>
        <begin position="65"/>
        <end position="81"/>
    </location>
</feature>
<keyword evidence="8" id="KW-1185">Reference proteome</keyword>
<dbReference type="PANTHER" id="PTHR37422:SF17">
    <property type="entry name" value="O-ANTIGEN LIGASE"/>
    <property type="match status" value="1"/>
</dbReference>
<feature type="transmembrane region" description="Helical" evidence="5">
    <location>
        <begin position="12"/>
        <end position="29"/>
    </location>
</feature>
<reference evidence="8" key="1">
    <citation type="submission" date="2016-10" db="EMBL/GenBank/DDBJ databases">
        <authorList>
            <person name="Varghese N."/>
            <person name="Submissions S."/>
        </authorList>
    </citation>
    <scope>NUCLEOTIDE SEQUENCE [LARGE SCALE GENOMIC DNA]</scope>
    <source>
        <strain evidence="8">VPI 5359</strain>
    </source>
</reference>
<dbReference type="PANTHER" id="PTHR37422">
    <property type="entry name" value="TEICHURONIC ACID BIOSYNTHESIS PROTEIN TUAE"/>
    <property type="match status" value="1"/>
</dbReference>
<keyword evidence="7" id="KW-0436">Ligase</keyword>
<dbReference type="EMBL" id="FNOU01000013">
    <property type="protein sequence ID" value="SDY01778.1"/>
    <property type="molecule type" value="Genomic_DNA"/>
</dbReference>
<evidence type="ECO:0000313" key="7">
    <source>
        <dbReference type="EMBL" id="SDY01778.1"/>
    </source>
</evidence>
<dbReference type="OrthoDB" id="9806320at2"/>
<comment type="subcellular location">
    <subcellularLocation>
        <location evidence="1">Membrane</location>
        <topology evidence="1">Multi-pass membrane protein</topology>
    </subcellularLocation>
</comment>
<name>A0A1H3GGK6_EUBBA</name>
<feature type="transmembrane region" description="Helical" evidence="5">
    <location>
        <begin position="239"/>
        <end position="257"/>
    </location>
</feature>
<sequence length="420" mass="49158">MKKKKMDIHSCYLDRILILMYSIMVFGYLGPLGKYRLLTIYITAIVQFAILFFCKRRRRFEDVNFFWILFFTYVFLSFLFLNRKNGYEYVLMLACGMMALAMDQDDCFFSRLFKVWRNIAVVFGILTIINVFIPNLVYGYFSFLLTQAQIDTIQNNILLGGYPGIAGEVSFNCFCIAIGIAVQVIFLYFEKQKVRNFFILFLLFIALLLTGKRSMILILPIVSIIIFMLLAIEKRNKYVREILTLLIIAAPLVYLGLRDEITLILTKGGTSLALSNRDWFWNIAEEMFRKHPFWGNGINTYDFMYNEYKVRNGYVYFAGAHNSYLQYAAELGAIGLGVFIICILSEIIRTIKKINLDFKKHSSLISIENLFISLYAQLFCILYALSENPFYQPQQIMTYFIVISCLRCCRRKEKDEYFIS</sequence>
<dbReference type="Proteomes" id="UP000199652">
    <property type="component" value="Unassembled WGS sequence"/>
</dbReference>
<gene>
    <name evidence="7" type="ORF">SAMN04488579_11388</name>
</gene>
<dbReference type="STRING" id="1528.SAMN04488579_11388"/>
<feature type="transmembrane region" description="Helical" evidence="5">
    <location>
        <begin position="87"/>
        <end position="103"/>
    </location>
</feature>
<protein>
    <submittedName>
        <fullName evidence="7">O-antigen ligase</fullName>
    </submittedName>
</protein>
<feature type="transmembrane region" description="Helical" evidence="5">
    <location>
        <begin position="324"/>
        <end position="344"/>
    </location>
</feature>
<feature type="transmembrane region" description="Helical" evidence="5">
    <location>
        <begin position="115"/>
        <end position="133"/>
    </location>
</feature>
<feature type="transmembrane region" description="Helical" evidence="5">
    <location>
        <begin position="215"/>
        <end position="232"/>
    </location>
</feature>
<proteinExistence type="predicted"/>
<dbReference type="Pfam" id="PF04932">
    <property type="entry name" value="Wzy_C"/>
    <property type="match status" value="1"/>
</dbReference>
<organism evidence="7 8">
    <name type="scientific">Eubacterium barkeri</name>
    <name type="common">Clostridium barkeri</name>
    <dbReference type="NCBI Taxonomy" id="1528"/>
    <lineage>
        <taxon>Bacteria</taxon>
        <taxon>Bacillati</taxon>
        <taxon>Bacillota</taxon>
        <taxon>Clostridia</taxon>
        <taxon>Eubacteriales</taxon>
        <taxon>Eubacteriaceae</taxon>
        <taxon>Eubacterium</taxon>
    </lineage>
</organism>
<keyword evidence="2 5" id="KW-0812">Transmembrane</keyword>
<evidence type="ECO:0000256" key="3">
    <source>
        <dbReference type="ARBA" id="ARBA00022989"/>
    </source>
</evidence>
<evidence type="ECO:0000256" key="5">
    <source>
        <dbReference type="SAM" id="Phobius"/>
    </source>
</evidence>
<evidence type="ECO:0000256" key="1">
    <source>
        <dbReference type="ARBA" id="ARBA00004141"/>
    </source>
</evidence>
<feature type="transmembrane region" description="Helical" evidence="5">
    <location>
        <begin position="35"/>
        <end position="53"/>
    </location>
</feature>
<evidence type="ECO:0000256" key="2">
    <source>
        <dbReference type="ARBA" id="ARBA00022692"/>
    </source>
</evidence>